<feature type="compositionally biased region" description="Basic residues" evidence="1">
    <location>
        <begin position="41"/>
        <end position="53"/>
    </location>
</feature>
<evidence type="ECO:0000313" key="2">
    <source>
        <dbReference type="EnsemblMetazoa" id="CJA05154.1"/>
    </source>
</evidence>
<proteinExistence type="predicted"/>
<keyword evidence="3" id="KW-1185">Reference proteome</keyword>
<dbReference type="PANTHER" id="PTHR22412:SF2">
    <property type="entry name" value="CEMENT PROTEIN"/>
    <property type="match status" value="1"/>
</dbReference>
<dbReference type="PANTHER" id="PTHR22412">
    <property type="entry name" value="GLYCINE-RICH PROTEIN-RELATED-RELATED"/>
    <property type="match status" value="1"/>
</dbReference>
<dbReference type="EnsemblMetazoa" id="CJA05154.1">
    <property type="protein sequence ID" value="CJA05154.1"/>
    <property type="gene ID" value="WBGene00124358"/>
</dbReference>
<sequence>MQAGLDQSQVDGTSDISSSSRKKRDSSSSSSSSSSHEGGGGKHKYKRTKKKQNVKCYEYEDGTKDEGATLHKGVKYTVTVTKTTT</sequence>
<evidence type="ECO:0000256" key="1">
    <source>
        <dbReference type="SAM" id="MobiDB-lite"/>
    </source>
</evidence>
<protein>
    <submittedName>
        <fullName evidence="2">Uncharacterized protein</fullName>
    </submittedName>
</protein>
<feature type="region of interest" description="Disordered" evidence="1">
    <location>
        <begin position="1"/>
        <end position="53"/>
    </location>
</feature>
<evidence type="ECO:0000313" key="3">
    <source>
        <dbReference type="Proteomes" id="UP000005237"/>
    </source>
</evidence>
<feature type="compositionally biased region" description="Polar residues" evidence="1">
    <location>
        <begin position="1"/>
        <end position="12"/>
    </location>
</feature>
<organism evidence="2 3">
    <name type="scientific">Caenorhabditis japonica</name>
    <dbReference type="NCBI Taxonomy" id="281687"/>
    <lineage>
        <taxon>Eukaryota</taxon>
        <taxon>Metazoa</taxon>
        <taxon>Ecdysozoa</taxon>
        <taxon>Nematoda</taxon>
        <taxon>Chromadorea</taxon>
        <taxon>Rhabditida</taxon>
        <taxon>Rhabditina</taxon>
        <taxon>Rhabditomorpha</taxon>
        <taxon>Rhabditoidea</taxon>
        <taxon>Rhabditidae</taxon>
        <taxon>Peloderinae</taxon>
        <taxon>Caenorhabditis</taxon>
    </lineage>
</organism>
<name>A0A8R1HLM7_CAEJA</name>
<reference evidence="2" key="2">
    <citation type="submission" date="2022-06" db="UniProtKB">
        <authorList>
            <consortium name="EnsemblMetazoa"/>
        </authorList>
    </citation>
    <scope>IDENTIFICATION</scope>
    <source>
        <strain evidence="2">DF5081</strain>
    </source>
</reference>
<accession>A0A8R1HLM7</accession>
<dbReference type="Proteomes" id="UP000005237">
    <property type="component" value="Unassembled WGS sequence"/>
</dbReference>
<reference evidence="3" key="1">
    <citation type="submission" date="2010-08" db="EMBL/GenBank/DDBJ databases">
        <authorList>
            <consortium name="Caenorhabditis japonica Sequencing Consortium"/>
            <person name="Wilson R.K."/>
        </authorList>
    </citation>
    <scope>NUCLEOTIDE SEQUENCE [LARGE SCALE GENOMIC DNA]</scope>
    <source>
        <strain evidence="3">DF5081</strain>
    </source>
</reference>
<dbReference type="AlphaFoldDB" id="A0A8R1HLM7"/>